<evidence type="ECO:0008006" key="3">
    <source>
        <dbReference type="Google" id="ProtNLM"/>
    </source>
</evidence>
<dbReference type="EMBL" id="ML210391">
    <property type="protein sequence ID" value="TFK18578.1"/>
    <property type="molecule type" value="Genomic_DNA"/>
</dbReference>
<evidence type="ECO:0000313" key="2">
    <source>
        <dbReference type="Proteomes" id="UP000307440"/>
    </source>
</evidence>
<feature type="non-terminal residue" evidence="1">
    <location>
        <position position="1"/>
    </location>
</feature>
<sequence>NSWFKFRKIYRVVFAIQQVSGWTWDDETGASITPDSANSWDSYVCHRPEAKPFRKKGWTYLHKVAELMPNNVTGANV</sequence>
<accession>A0A5C3KS29</accession>
<protein>
    <recommendedName>
        <fullName evidence="3">Myb/SANT-like domain-containing protein</fullName>
    </recommendedName>
</protein>
<reference evidence="1 2" key="1">
    <citation type="journal article" date="2019" name="Nat. Ecol. Evol.">
        <title>Megaphylogeny resolves global patterns of mushroom evolution.</title>
        <authorList>
            <person name="Varga T."/>
            <person name="Krizsan K."/>
            <person name="Foldi C."/>
            <person name="Dima B."/>
            <person name="Sanchez-Garcia M."/>
            <person name="Sanchez-Ramirez S."/>
            <person name="Szollosi G.J."/>
            <person name="Szarkandi J.G."/>
            <person name="Papp V."/>
            <person name="Albert L."/>
            <person name="Andreopoulos W."/>
            <person name="Angelini C."/>
            <person name="Antonin V."/>
            <person name="Barry K.W."/>
            <person name="Bougher N.L."/>
            <person name="Buchanan P."/>
            <person name="Buyck B."/>
            <person name="Bense V."/>
            <person name="Catcheside P."/>
            <person name="Chovatia M."/>
            <person name="Cooper J."/>
            <person name="Damon W."/>
            <person name="Desjardin D."/>
            <person name="Finy P."/>
            <person name="Geml J."/>
            <person name="Haridas S."/>
            <person name="Hughes K."/>
            <person name="Justo A."/>
            <person name="Karasinski D."/>
            <person name="Kautmanova I."/>
            <person name="Kiss B."/>
            <person name="Kocsube S."/>
            <person name="Kotiranta H."/>
            <person name="LaButti K.M."/>
            <person name="Lechner B.E."/>
            <person name="Liimatainen K."/>
            <person name="Lipzen A."/>
            <person name="Lukacs Z."/>
            <person name="Mihaltcheva S."/>
            <person name="Morgado L.N."/>
            <person name="Niskanen T."/>
            <person name="Noordeloos M.E."/>
            <person name="Ohm R.A."/>
            <person name="Ortiz-Santana B."/>
            <person name="Ovrebo C."/>
            <person name="Racz N."/>
            <person name="Riley R."/>
            <person name="Savchenko A."/>
            <person name="Shiryaev A."/>
            <person name="Soop K."/>
            <person name="Spirin V."/>
            <person name="Szebenyi C."/>
            <person name="Tomsovsky M."/>
            <person name="Tulloss R.E."/>
            <person name="Uehling J."/>
            <person name="Grigoriev I.V."/>
            <person name="Vagvolgyi C."/>
            <person name="Papp T."/>
            <person name="Martin F.M."/>
            <person name="Miettinen O."/>
            <person name="Hibbett D.S."/>
            <person name="Nagy L.G."/>
        </authorList>
    </citation>
    <scope>NUCLEOTIDE SEQUENCE [LARGE SCALE GENOMIC DNA]</scope>
    <source>
        <strain evidence="1 2">CBS 121175</strain>
    </source>
</reference>
<keyword evidence="2" id="KW-1185">Reference proteome</keyword>
<dbReference type="AlphaFoldDB" id="A0A5C3KS29"/>
<evidence type="ECO:0000313" key="1">
    <source>
        <dbReference type="EMBL" id="TFK18578.1"/>
    </source>
</evidence>
<dbReference type="STRING" id="230819.A0A5C3KS29"/>
<dbReference type="OrthoDB" id="3186724at2759"/>
<gene>
    <name evidence="1" type="ORF">FA15DRAFT_551971</name>
</gene>
<name>A0A5C3KS29_COPMA</name>
<dbReference type="Proteomes" id="UP000307440">
    <property type="component" value="Unassembled WGS sequence"/>
</dbReference>
<feature type="non-terminal residue" evidence="1">
    <location>
        <position position="77"/>
    </location>
</feature>
<proteinExistence type="predicted"/>
<organism evidence="1 2">
    <name type="scientific">Coprinopsis marcescibilis</name>
    <name type="common">Agaric fungus</name>
    <name type="synonym">Psathyrella marcescibilis</name>
    <dbReference type="NCBI Taxonomy" id="230819"/>
    <lineage>
        <taxon>Eukaryota</taxon>
        <taxon>Fungi</taxon>
        <taxon>Dikarya</taxon>
        <taxon>Basidiomycota</taxon>
        <taxon>Agaricomycotina</taxon>
        <taxon>Agaricomycetes</taxon>
        <taxon>Agaricomycetidae</taxon>
        <taxon>Agaricales</taxon>
        <taxon>Agaricineae</taxon>
        <taxon>Psathyrellaceae</taxon>
        <taxon>Coprinopsis</taxon>
    </lineage>
</organism>